<accession>A0ABQ5X9A6</accession>
<keyword evidence="2" id="KW-1185">Reference proteome</keyword>
<name>A0ABQ5X9A6_9GAMM</name>
<sequence>MSSFSAARQYLLDLEEGAASDIFAKAANGKMLVDGVSEQVANWPAEVGAHLLLEYADGMDCASSSFKIAANLIRNVLGWAPLESPIQSGLSDEAEQPQIADFYRDHSREP</sequence>
<dbReference type="Proteomes" id="UP001156627">
    <property type="component" value="Unassembled WGS sequence"/>
</dbReference>
<evidence type="ECO:0000313" key="2">
    <source>
        <dbReference type="Proteomes" id="UP001156627"/>
    </source>
</evidence>
<gene>
    <name evidence="1" type="ORF">GCM10007898_08100</name>
</gene>
<proteinExistence type="predicted"/>
<reference evidence="2" key="1">
    <citation type="journal article" date="2019" name="Int. J. Syst. Evol. Microbiol.">
        <title>The Global Catalogue of Microorganisms (GCM) 10K type strain sequencing project: providing services to taxonomists for standard genome sequencing and annotation.</title>
        <authorList>
            <consortium name="The Broad Institute Genomics Platform"/>
            <consortium name="The Broad Institute Genome Sequencing Center for Infectious Disease"/>
            <person name="Wu L."/>
            <person name="Ma J."/>
        </authorList>
    </citation>
    <scope>NUCLEOTIDE SEQUENCE [LARGE SCALE GENOMIC DNA]</scope>
    <source>
        <strain evidence="2">NBRC 111981</strain>
    </source>
</reference>
<organism evidence="1 2">
    <name type="scientific">Dyella flagellata</name>
    <dbReference type="NCBI Taxonomy" id="1867833"/>
    <lineage>
        <taxon>Bacteria</taxon>
        <taxon>Pseudomonadati</taxon>
        <taxon>Pseudomonadota</taxon>
        <taxon>Gammaproteobacteria</taxon>
        <taxon>Lysobacterales</taxon>
        <taxon>Rhodanobacteraceae</taxon>
        <taxon>Dyella</taxon>
    </lineage>
</organism>
<evidence type="ECO:0000313" key="1">
    <source>
        <dbReference type="EMBL" id="GLQ87244.1"/>
    </source>
</evidence>
<comment type="caution">
    <text evidence="1">The sequence shown here is derived from an EMBL/GenBank/DDBJ whole genome shotgun (WGS) entry which is preliminary data.</text>
</comment>
<protein>
    <submittedName>
        <fullName evidence="1">Uncharacterized protein</fullName>
    </submittedName>
</protein>
<dbReference type="EMBL" id="BSOA01000003">
    <property type="protein sequence ID" value="GLQ87244.1"/>
    <property type="molecule type" value="Genomic_DNA"/>
</dbReference>